<evidence type="ECO:0000313" key="10">
    <source>
        <dbReference type="Proteomes" id="UP000275777"/>
    </source>
</evidence>
<keyword evidence="5" id="KW-0648">Protein biosynthesis</keyword>
<evidence type="ECO:0000256" key="7">
    <source>
        <dbReference type="ARBA" id="ARBA00048359"/>
    </source>
</evidence>
<dbReference type="EC" id="6.1.1.5" evidence="9"/>
<comment type="catalytic activity">
    <reaction evidence="7">
        <text>tRNA(Ile) + L-isoleucine + ATP = L-isoleucyl-tRNA(Ile) + AMP + diphosphate</text>
        <dbReference type="Rhea" id="RHEA:11060"/>
        <dbReference type="Rhea" id="RHEA-COMP:9666"/>
        <dbReference type="Rhea" id="RHEA-COMP:9695"/>
        <dbReference type="ChEBI" id="CHEBI:30616"/>
        <dbReference type="ChEBI" id="CHEBI:33019"/>
        <dbReference type="ChEBI" id="CHEBI:58045"/>
        <dbReference type="ChEBI" id="CHEBI:78442"/>
        <dbReference type="ChEBI" id="CHEBI:78528"/>
        <dbReference type="ChEBI" id="CHEBI:456215"/>
        <dbReference type="EC" id="6.1.1.5"/>
    </reaction>
</comment>
<dbReference type="InterPro" id="IPR002300">
    <property type="entry name" value="aa-tRNA-synth_Ia"/>
</dbReference>
<protein>
    <submittedName>
        <fullName evidence="9">Isoleucine--tRNA ligase</fullName>
        <ecNumber evidence="9">6.1.1.5</ecNumber>
    </submittedName>
</protein>
<evidence type="ECO:0000256" key="3">
    <source>
        <dbReference type="ARBA" id="ARBA00022741"/>
    </source>
</evidence>
<dbReference type="GO" id="GO:0004822">
    <property type="term" value="F:isoleucine-tRNA ligase activity"/>
    <property type="evidence" value="ECO:0007669"/>
    <property type="project" value="UniProtKB-EC"/>
</dbReference>
<dbReference type="GO" id="GO:0005829">
    <property type="term" value="C:cytosol"/>
    <property type="evidence" value="ECO:0007669"/>
    <property type="project" value="TreeGrafter"/>
</dbReference>
<dbReference type="GO" id="GO:0005524">
    <property type="term" value="F:ATP binding"/>
    <property type="evidence" value="ECO:0007669"/>
    <property type="project" value="UniProtKB-KW"/>
</dbReference>
<dbReference type="InterPro" id="IPR014729">
    <property type="entry name" value="Rossmann-like_a/b/a_fold"/>
</dbReference>
<evidence type="ECO:0000256" key="5">
    <source>
        <dbReference type="ARBA" id="ARBA00022917"/>
    </source>
</evidence>
<dbReference type="AlphaFoldDB" id="A0A447TIH7"/>
<dbReference type="SUPFAM" id="SSF52374">
    <property type="entry name" value="Nucleotidylyl transferase"/>
    <property type="match status" value="1"/>
</dbReference>
<dbReference type="PANTHER" id="PTHR42765:SF1">
    <property type="entry name" value="ISOLEUCINE--TRNA LIGASE, MITOCHONDRIAL"/>
    <property type="match status" value="1"/>
</dbReference>
<comment type="similarity">
    <text evidence="1">Belongs to the class-I aminoacyl-tRNA synthetase family. IleS type 1 subfamily.</text>
</comment>
<evidence type="ECO:0000259" key="8">
    <source>
        <dbReference type="Pfam" id="PF00133"/>
    </source>
</evidence>
<dbReference type="EMBL" id="LR134182">
    <property type="protein sequence ID" value="VEB44720.1"/>
    <property type="molecule type" value="Genomic_DNA"/>
</dbReference>
<dbReference type="PANTHER" id="PTHR42765">
    <property type="entry name" value="SOLEUCYL-TRNA SYNTHETASE"/>
    <property type="match status" value="1"/>
</dbReference>
<keyword evidence="2 9" id="KW-0436">Ligase</keyword>
<dbReference type="InterPro" id="IPR050081">
    <property type="entry name" value="Ile-tRNA_ligase"/>
</dbReference>
<proteinExistence type="inferred from homology"/>
<dbReference type="Proteomes" id="UP000275777">
    <property type="component" value="Chromosome"/>
</dbReference>
<evidence type="ECO:0000256" key="4">
    <source>
        <dbReference type="ARBA" id="ARBA00022840"/>
    </source>
</evidence>
<keyword evidence="6" id="KW-0030">Aminoacyl-tRNA synthetase</keyword>
<evidence type="ECO:0000256" key="1">
    <source>
        <dbReference type="ARBA" id="ARBA00006887"/>
    </source>
</evidence>
<evidence type="ECO:0000256" key="2">
    <source>
        <dbReference type="ARBA" id="ARBA00022598"/>
    </source>
</evidence>
<name>A0A447TIH7_CHRVL</name>
<accession>A0A447TIH7</accession>
<keyword evidence="4" id="KW-0067">ATP-binding</keyword>
<evidence type="ECO:0000313" key="9">
    <source>
        <dbReference type="EMBL" id="VEB44720.1"/>
    </source>
</evidence>
<feature type="domain" description="Aminoacyl-tRNA synthetase class Ia" evidence="8">
    <location>
        <begin position="41"/>
        <end position="91"/>
    </location>
</feature>
<dbReference type="GO" id="GO:0006428">
    <property type="term" value="P:isoleucyl-tRNA aminoacylation"/>
    <property type="evidence" value="ECO:0007669"/>
    <property type="project" value="TreeGrafter"/>
</dbReference>
<gene>
    <name evidence="9" type="primary">ileS_4</name>
    <name evidence="9" type="ORF">NCTC9695_05224</name>
</gene>
<dbReference type="Pfam" id="PF00133">
    <property type="entry name" value="tRNA-synt_1"/>
    <property type="match status" value="1"/>
</dbReference>
<keyword evidence="3" id="KW-0547">Nucleotide-binding</keyword>
<organism evidence="9 10">
    <name type="scientific">Chromobacterium violaceum</name>
    <dbReference type="NCBI Taxonomy" id="536"/>
    <lineage>
        <taxon>Bacteria</taxon>
        <taxon>Pseudomonadati</taxon>
        <taxon>Pseudomonadota</taxon>
        <taxon>Betaproteobacteria</taxon>
        <taxon>Neisseriales</taxon>
        <taxon>Chromobacteriaceae</taxon>
        <taxon>Chromobacterium</taxon>
    </lineage>
</organism>
<evidence type="ECO:0000256" key="6">
    <source>
        <dbReference type="ARBA" id="ARBA00023146"/>
    </source>
</evidence>
<dbReference type="Gene3D" id="3.40.50.620">
    <property type="entry name" value="HUPs"/>
    <property type="match status" value="1"/>
</dbReference>
<reference evidence="9 10" key="1">
    <citation type="submission" date="2018-12" db="EMBL/GenBank/DDBJ databases">
        <authorList>
            <consortium name="Pathogen Informatics"/>
        </authorList>
    </citation>
    <scope>NUCLEOTIDE SEQUENCE [LARGE SCALE GENOMIC DNA]</scope>
    <source>
        <strain evidence="9 10">NCTC9695</strain>
    </source>
</reference>
<sequence>MLVWNANPRVIETLESHGSLVHKSKLEHSYPHCWRHKTPIIFRATPQWFISMDRKANGGETLREVSQRAVDATEFFPSWGRARLDAMIKNSPTGACRASATGACR</sequence>